<dbReference type="PRINTS" id="PR00368">
    <property type="entry name" value="FADPNR"/>
</dbReference>
<feature type="domain" description="FAD/NAD(P)-binding" evidence="4">
    <location>
        <begin position="6"/>
        <end position="297"/>
    </location>
</feature>
<dbReference type="GO" id="GO:0097237">
    <property type="term" value="P:cellular response to toxic substance"/>
    <property type="evidence" value="ECO:0007669"/>
    <property type="project" value="UniProtKB-ARBA"/>
</dbReference>
<comment type="caution">
    <text evidence="5">The sequence shown here is derived from an EMBL/GenBank/DDBJ whole genome shotgun (WGS) entry which is preliminary data.</text>
</comment>
<dbReference type="InterPro" id="IPR050097">
    <property type="entry name" value="Ferredoxin-NADP_redctase_2"/>
</dbReference>
<reference evidence="5" key="1">
    <citation type="submission" date="2022-10" db="EMBL/GenBank/DDBJ databases">
        <title>Determination and structural analysis of whole genome sequence of Sarocladium strictum F4-1.</title>
        <authorList>
            <person name="Hu L."/>
            <person name="Jiang Y."/>
        </authorList>
    </citation>
    <scope>NUCLEOTIDE SEQUENCE</scope>
    <source>
        <strain evidence="5">F4-1</strain>
    </source>
</reference>
<keyword evidence="6" id="KW-1185">Reference proteome</keyword>
<dbReference type="GO" id="GO:0016491">
    <property type="term" value="F:oxidoreductase activity"/>
    <property type="evidence" value="ECO:0007669"/>
    <property type="project" value="UniProtKB-KW"/>
</dbReference>
<dbReference type="Proteomes" id="UP001175261">
    <property type="component" value="Unassembled WGS sequence"/>
</dbReference>
<dbReference type="InterPro" id="IPR023753">
    <property type="entry name" value="FAD/NAD-binding_dom"/>
</dbReference>
<dbReference type="SUPFAM" id="SSF51905">
    <property type="entry name" value="FAD/NAD(P)-binding domain"/>
    <property type="match status" value="1"/>
</dbReference>
<keyword evidence="2" id="KW-0285">Flavoprotein</keyword>
<protein>
    <recommendedName>
        <fullName evidence="4">FAD/NAD(P)-binding domain-containing protein</fullName>
    </recommendedName>
</protein>
<sequence>MTTKLYDAIIIGGGPAGLTYASFLARQAYSTLVLDSRQYRNELSSHMHTIPGWDHVAPSEFRAKSRADLEKRYPMVEFKDLTVSKVRKGDDGIFEAEVEGGEIFRARKLGLATGVKDLVEEEPKGFAECWTKGIFHCMFCHGFEERGVESVGVLATGSLAAAQVLHHVVPMAARFATKNVTIYTDGNGALHSEAASIFQSPKITTDNRKIQSYALRGDGPAMTITFEDGDSKEEGFCVNQPRMRQRGPFAEQLGLDMGEGGVEIKAVPPFYETSVRGCFAAGDAATPMKSVLQAMYMAGSGGVGMVMQLGAEADEEGRL</sequence>
<organism evidence="5 6">
    <name type="scientific">Sarocladium strictum</name>
    <name type="common">Black bundle disease fungus</name>
    <name type="synonym">Acremonium strictum</name>
    <dbReference type="NCBI Taxonomy" id="5046"/>
    <lineage>
        <taxon>Eukaryota</taxon>
        <taxon>Fungi</taxon>
        <taxon>Dikarya</taxon>
        <taxon>Ascomycota</taxon>
        <taxon>Pezizomycotina</taxon>
        <taxon>Sordariomycetes</taxon>
        <taxon>Hypocreomycetidae</taxon>
        <taxon>Hypocreales</taxon>
        <taxon>Sarocladiaceae</taxon>
        <taxon>Sarocladium</taxon>
    </lineage>
</organism>
<evidence type="ECO:0000259" key="4">
    <source>
        <dbReference type="Pfam" id="PF07992"/>
    </source>
</evidence>
<evidence type="ECO:0000313" key="6">
    <source>
        <dbReference type="Proteomes" id="UP001175261"/>
    </source>
</evidence>
<evidence type="ECO:0000313" key="5">
    <source>
        <dbReference type="EMBL" id="KAK0389068.1"/>
    </source>
</evidence>
<keyword evidence="3" id="KW-0560">Oxidoreductase</keyword>
<evidence type="ECO:0000256" key="1">
    <source>
        <dbReference type="ARBA" id="ARBA00009333"/>
    </source>
</evidence>
<evidence type="ECO:0000256" key="2">
    <source>
        <dbReference type="ARBA" id="ARBA00022630"/>
    </source>
</evidence>
<dbReference type="PRINTS" id="PR00469">
    <property type="entry name" value="PNDRDTASEII"/>
</dbReference>
<proteinExistence type="inferred from homology"/>
<accession>A0AA39GM01</accession>
<gene>
    <name evidence="5" type="ORF">NLU13_2644</name>
</gene>
<dbReference type="Pfam" id="PF07992">
    <property type="entry name" value="Pyr_redox_2"/>
    <property type="match status" value="1"/>
</dbReference>
<dbReference type="PANTHER" id="PTHR48105">
    <property type="entry name" value="THIOREDOXIN REDUCTASE 1-RELATED-RELATED"/>
    <property type="match status" value="1"/>
</dbReference>
<dbReference type="Gene3D" id="3.50.50.60">
    <property type="entry name" value="FAD/NAD(P)-binding domain"/>
    <property type="match status" value="2"/>
</dbReference>
<dbReference type="AlphaFoldDB" id="A0AA39GM01"/>
<name>A0AA39GM01_SARSR</name>
<evidence type="ECO:0000256" key="3">
    <source>
        <dbReference type="ARBA" id="ARBA00023002"/>
    </source>
</evidence>
<dbReference type="EMBL" id="JAPDFR010000002">
    <property type="protein sequence ID" value="KAK0389068.1"/>
    <property type="molecule type" value="Genomic_DNA"/>
</dbReference>
<dbReference type="InterPro" id="IPR036188">
    <property type="entry name" value="FAD/NAD-bd_sf"/>
</dbReference>
<comment type="similarity">
    <text evidence="1">Belongs to the class-II pyridine nucleotide-disulfide oxidoreductase family.</text>
</comment>